<keyword evidence="5" id="KW-1185">Reference proteome</keyword>
<dbReference type="AlphaFoldDB" id="A0A1G6MN85"/>
<dbReference type="InterPro" id="IPR002347">
    <property type="entry name" value="SDR_fam"/>
</dbReference>
<dbReference type="InterPro" id="IPR036291">
    <property type="entry name" value="NAD(P)-bd_dom_sf"/>
</dbReference>
<evidence type="ECO:0000256" key="2">
    <source>
        <dbReference type="ARBA" id="ARBA00023002"/>
    </source>
</evidence>
<accession>A0A1G6MN85</accession>
<dbReference type="CDD" id="cd05374">
    <property type="entry name" value="17beta-HSD-like_SDR_c"/>
    <property type="match status" value="1"/>
</dbReference>
<dbReference type="PRINTS" id="PR00080">
    <property type="entry name" value="SDRFAMILY"/>
</dbReference>
<dbReference type="EMBL" id="FMZL01000023">
    <property type="protein sequence ID" value="SDC56687.1"/>
    <property type="molecule type" value="Genomic_DNA"/>
</dbReference>
<dbReference type="RefSeq" id="WP_090847401.1">
    <property type="nucleotide sequence ID" value="NZ_FMZL01000023.1"/>
</dbReference>
<dbReference type="Pfam" id="PF00106">
    <property type="entry name" value="adh_short"/>
    <property type="match status" value="1"/>
</dbReference>
<sequence>MSTMTWLITGASSGLGRGIARAALLHGDRVAVTARDPHKLEDLADQFGDRVLPLPMEVTDPAQRHAVVARTVQEFGGIDVLVNNAGKGHFGSVEDSTSEDISLLFQTNFFGPVGMIREVLPHMRKAGKGMIVNTSSMGVMFEGATGNAYYVASKAALEMLSDVLGNEVEPLGIHVMILEPGAFRTEFRAAAIQSPDTQSEAYEKTATASMKYLSENPYNQSGDPAKAGEALYVAVHMNQPPKVLILGKGMIEVATKTLDDRKAEISKWRRIAESTDY</sequence>
<dbReference type="PANTHER" id="PTHR43976:SF16">
    <property type="entry name" value="SHORT-CHAIN DEHYDROGENASE_REDUCTASE FAMILY PROTEIN"/>
    <property type="match status" value="1"/>
</dbReference>
<evidence type="ECO:0000256" key="3">
    <source>
        <dbReference type="RuleBase" id="RU000363"/>
    </source>
</evidence>
<dbReference type="Gene3D" id="3.40.50.720">
    <property type="entry name" value="NAD(P)-binding Rossmann-like Domain"/>
    <property type="match status" value="1"/>
</dbReference>
<dbReference type="SUPFAM" id="SSF51735">
    <property type="entry name" value="NAD(P)-binding Rossmann-fold domains"/>
    <property type="match status" value="1"/>
</dbReference>
<evidence type="ECO:0000313" key="5">
    <source>
        <dbReference type="Proteomes" id="UP000198528"/>
    </source>
</evidence>
<comment type="similarity">
    <text evidence="1 3">Belongs to the short-chain dehydrogenases/reductases (SDR) family.</text>
</comment>
<keyword evidence="2" id="KW-0560">Oxidoreductase</keyword>
<evidence type="ECO:0000256" key="1">
    <source>
        <dbReference type="ARBA" id="ARBA00006484"/>
    </source>
</evidence>
<dbReference type="GO" id="GO:0016491">
    <property type="term" value="F:oxidoreductase activity"/>
    <property type="evidence" value="ECO:0007669"/>
    <property type="project" value="UniProtKB-KW"/>
</dbReference>
<dbReference type="InterPro" id="IPR051911">
    <property type="entry name" value="SDR_oxidoreductase"/>
</dbReference>
<evidence type="ECO:0000313" key="4">
    <source>
        <dbReference type="EMBL" id="SDC56687.1"/>
    </source>
</evidence>
<protein>
    <submittedName>
        <fullName evidence="4">Short-chain dehydrogenase</fullName>
    </submittedName>
</protein>
<reference evidence="5" key="1">
    <citation type="submission" date="2016-10" db="EMBL/GenBank/DDBJ databases">
        <authorList>
            <person name="Varghese N."/>
            <person name="Submissions S."/>
        </authorList>
    </citation>
    <scope>NUCLEOTIDE SEQUENCE [LARGE SCALE GENOMIC DNA]</scope>
    <source>
        <strain evidence="5">DSM 22619</strain>
    </source>
</reference>
<gene>
    <name evidence="4" type="ORF">SAMN04487824_12320</name>
</gene>
<name>A0A1G6MN85_9ACTN</name>
<dbReference type="Proteomes" id="UP000198528">
    <property type="component" value="Unassembled WGS sequence"/>
</dbReference>
<dbReference type="PRINTS" id="PR00081">
    <property type="entry name" value="GDHRDH"/>
</dbReference>
<organism evidence="4 5">
    <name type="scientific">Parafannyhessea umbonata</name>
    <dbReference type="NCBI Taxonomy" id="604330"/>
    <lineage>
        <taxon>Bacteria</taxon>
        <taxon>Bacillati</taxon>
        <taxon>Actinomycetota</taxon>
        <taxon>Coriobacteriia</taxon>
        <taxon>Coriobacteriales</taxon>
        <taxon>Atopobiaceae</taxon>
        <taxon>Parafannyhessea</taxon>
    </lineage>
</organism>
<proteinExistence type="inferred from homology"/>
<dbReference type="PANTHER" id="PTHR43976">
    <property type="entry name" value="SHORT CHAIN DEHYDROGENASE"/>
    <property type="match status" value="1"/>
</dbReference>